<dbReference type="EMBL" id="KV891467">
    <property type="protein sequence ID" value="OON23975.1"/>
    <property type="molecule type" value="Genomic_DNA"/>
</dbReference>
<reference evidence="1 2" key="1">
    <citation type="submission" date="2015-03" db="EMBL/GenBank/DDBJ databases">
        <title>Draft genome of the nematode, Opisthorchis viverrini.</title>
        <authorList>
            <person name="Mitreva M."/>
        </authorList>
    </citation>
    <scope>NUCLEOTIDE SEQUENCE [LARGE SCALE GENOMIC DNA]</scope>
    <source>
        <strain evidence="1">Khon Kaen</strain>
    </source>
</reference>
<keyword evidence="2" id="KW-1185">Reference proteome</keyword>
<organism evidence="1 2">
    <name type="scientific">Opisthorchis viverrini</name>
    <name type="common">Southeast Asian liver fluke</name>
    <dbReference type="NCBI Taxonomy" id="6198"/>
    <lineage>
        <taxon>Eukaryota</taxon>
        <taxon>Metazoa</taxon>
        <taxon>Spiralia</taxon>
        <taxon>Lophotrochozoa</taxon>
        <taxon>Platyhelminthes</taxon>
        <taxon>Trematoda</taxon>
        <taxon>Digenea</taxon>
        <taxon>Opisthorchiida</taxon>
        <taxon>Opisthorchiata</taxon>
        <taxon>Opisthorchiidae</taxon>
        <taxon>Opisthorchis</taxon>
    </lineage>
</organism>
<evidence type="ECO:0000313" key="2">
    <source>
        <dbReference type="Proteomes" id="UP000243686"/>
    </source>
</evidence>
<feature type="non-terminal residue" evidence="1">
    <location>
        <position position="131"/>
    </location>
</feature>
<sequence>ICPSFTVRASAVHIAKVTACIPIVSVLHFCEQFTQKDEQSFLVIMLSSMHHPVVCKLVSIALGHKSTNHVPHSRHLRHWSTIGDQSTVDVQPRDTADTSDSPIRCKINGVGCTLMTTIFHIHQVLRTESSD</sequence>
<dbReference type="Proteomes" id="UP000243686">
    <property type="component" value="Unassembled WGS sequence"/>
</dbReference>
<feature type="non-terminal residue" evidence="1">
    <location>
        <position position="1"/>
    </location>
</feature>
<gene>
    <name evidence="1" type="ORF">X801_00114</name>
</gene>
<dbReference type="AlphaFoldDB" id="A0A1S8XB97"/>
<accession>A0A1S8XB97</accession>
<name>A0A1S8XB97_OPIVI</name>
<proteinExistence type="predicted"/>
<protein>
    <submittedName>
        <fullName evidence="1">Uncharacterized protein</fullName>
    </submittedName>
</protein>
<evidence type="ECO:0000313" key="1">
    <source>
        <dbReference type="EMBL" id="OON23975.1"/>
    </source>
</evidence>